<name>A0A317Y1R2_MAIZE</name>
<organism evidence="1">
    <name type="scientific">Zea mays</name>
    <name type="common">Maize</name>
    <dbReference type="NCBI Taxonomy" id="4577"/>
    <lineage>
        <taxon>Eukaryota</taxon>
        <taxon>Viridiplantae</taxon>
        <taxon>Streptophyta</taxon>
        <taxon>Embryophyta</taxon>
        <taxon>Tracheophyta</taxon>
        <taxon>Spermatophyta</taxon>
        <taxon>Magnoliopsida</taxon>
        <taxon>Liliopsida</taxon>
        <taxon>Poales</taxon>
        <taxon>Poaceae</taxon>
        <taxon>PACMAD clade</taxon>
        <taxon>Panicoideae</taxon>
        <taxon>Andropogonodae</taxon>
        <taxon>Andropogoneae</taxon>
        <taxon>Tripsacinae</taxon>
        <taxon>Zea</taxon>
    </lineage>
</organism>
<comment type="caution">
    <text evidence="1">The sequence shown here is derived from an EMBL/GenBank/DDBJ whole genome shotgun (WGS) entry which is preliminary data.</text>
</comment>
<protein>
    <submittedName>
        <fullName evidence="1">Uncharacterized protein</fullName>
    </submittedName>
</protein>
<proteinExistence type="predicted"/>
<gene>
    <name evidence="1" type="ORF">Zm00014a_032114</name>
</gene>
<accession>A0A317Y1R2</accession>
<dbReference type="Proteomes" id="UP000251960">
    <property type="component" value="Chromosome 1"/>
</dbReference>
<dbReference type="AlphaFoldDB" id="A0A317Y1R2"/>
<evidence type="ECO:0000313" key="1">
    <source>
        <dbReference type="EMBL" id="PWZ52568.1"/>
    </source>
</evidence>
<sequence length="82" mass="8788">MVDNVSGRWGEAVAYSSGKLIHIIYSRHSNVQGSTVPSEARLAENKCMLVIAEIQESVLQLLPSLPLDYVVTGTAELGAGDM</sequence>
<reference evidence="1" key="1">
    <citation type="journal article" date="2018" name="Nat. Genet.">
        <title>Extensive intraspecific gene order and gene structural variations between Mo17 and other maize genomes.</title>
        <authorList>
            <person name="Sun S."/>
            <person name="Zhou Y."/>
            <person name="Chen J."/>
            <person name="Shi J."/>
            <person name="Zhao H."/>
            <person name="Zhao H."/>
            <person name="Song W."/>
            <person name="Zhang M."/>
            <person name="Cui Y."/>
            <person name="Dong X."/>
            <person name="Liu H."/>
            <person name="Ma X."/>
            <person name="Jiao Y."/>
            <person name="Wang B."/>
            <person name="Wei X."/>
            <person name="Stein J.C."/>
            <person name="Glaubitz J.C."/>
            <person name="Lu F."/>
            <person name="Yu G."/>
            <person name="Liang C."/>
            <person name="Fengler K."/>
            <person name="Li B."/>
            <person name="Rafalski A."/>
            <person name="Schnable P.S."/>
            <person name="Ware D.H."/>
            <person name="Buckler E.S."/>
            <person name="Lai J."/>
        </authorList>
    </citation>
    <scope>NUCLEOTIDE SEQUENCE [LARGE SCALE GENOMIC DNA]</scope>
    <source>
        <tissue evidence="1">Seedling</tissue>
    </source>
</reference>
<dbReference type="EMBL" id="NCVQ01000001">
    <property type="protein sequence ID" value="PWZ52568.1"/>
    <property type="molecule type" value="Genomic_DNA"/>
</dbReference>